<proteinExistence type="predicted"/>
<dbReference type="EMBL" id="CP015059">
    <property type="protein sequence ID" value="QGN17506.1"/>
    <property type="molecule type" value="Genomic_DNA"/>
</dbReference>
<evidence type="ECO:0000313" key="2">
    <source>
        <dbReference type="Proteomes" id="UP000422736"/>
    </source>
</evidence>
<name>A0ABX6F0Y0_KLUMA</name>
<keyword evidence="2" id="KW-1185">Reference proteome</keyword>
<protein>
    <submittedName>
        <fullName evidence="1">Uncharacterized protein</fullName>
    </submittedName>
</protein>
<accession>A0ABX6F0Y0</accession>
<reference evidence="1 2" key="2">
    <citation type="submission" date="2019-11" db="EMBL/GenBank/DDBJ databases">
        <authorList>
            <person name="Lu H."/>
        </authorList>
    </citation>
    <scope>NUCLEOTIDE SEQUENCE [LARGE SCALE GENOMIC DNA]</scope>
    <source>
        <strain evidence="1 2">FIM1</strain>
    </source>
</reference>
<organism evidence="1 2">
    <name type="scientific">Kluyveromyces marxianus</name>
    <name type="common">Yeast</name>
    <name type="synonym">Candida kefyr</name>
    <dbReference type="NCBI Taxonomy" id="4911"/>
    <lineage>
        <taxon>Eukaryota</taxon>
        <taxon>Fungi</taxon>
        <taxon>Dikarya</taxon>
        <taxon>Ascomycota</taxon>
        <taxon>Saccharomycotina</taxon>
        <taxon>Saccharomycetes</taxon>
        <taxon>Saccharomycetales</taxon>
        <taxon>Saccharomycetaceae</taxon>
        <taxon>Kluyveromyces</taxon>
    </lineage>
</organism>
<reference evidence="1 2" key="1">
    <citation type="submission" date="2016-03" db="EMBL/GenBank/DDBJ databases">
        <title>How can Kluyveromyces marxianus grow so fast - potential evolutionary course in Saccharomyces Complex revealed by comparative genomics.</title>
        <authorList>
            <person name="Mo W."/>
            <person name="Lu W."/>
            <person name="Yang X."/>
            <person name="Qi J."/>
            <person name="Lv H."/>
        </authorList>
    </citation>
    <scope>NUCLEOTIDE SEQUENCE [LARGE SCALE GENOMIC DNA]</scope>
    <source>
        <strain evidence="1 2">FIM1</strain>
    </source>
</reference>
<gene>
    <name evidence="1" type="ORF">FIM1_4242</name>
</gene>
<sequence length="202" mass="23214">MFPIYLLFPSQKTHGVWTWRSASMAAACLQLARSPYRTWFLPFTRTIRVLSLYASCALSNFWQSLTSNKGGFLLPEWKSCGRRILHLPSFSSPTKSFFLLLLLIPLSLSIQTIHKGTNPFVNTPKQTGLRLTPRPASQARAFPKPWRTTSHLKQDSSAFFALFLFTFFFLLYPEEFPATVFSDLYRNLRLAWSLHVNSITVL</sequence>
<evidence type="ECO:0000313" key="1">
    <source>
        <dbReference type="EMBL" id="QGN17506.1"/>
    </source>
</evidence>
<dbReference type="Proteomes" id="UP000422736">
    <property type="component" value="Chromosome 6"/>
</dbReference>